<keyword evidence="4" id="KW-1185">Reference proteome</keyword>
<evidence type="ECO:0000313" key="4">
    <source>
        <dbReference type="Proteomes" id="UP001595846"/>
    </source>
</evidence>
<feature type="transmembrane region" description="Helical" evidence="1">
    <location>
        <begin position="138"/>
        <end position="157"/>
    </location>
</feature>
<keyword evidence="1" id="KW-0472">Membrane</keyword>
<evidence type="ECO:0000313" key="3">
    <source>
        <dbReference type="EMBL" id="MFC3957308.1"/>
    </source>
</evidence>
<keyword evidence="1" id="KW-1133">Transmembrane helix</keyword>
<dbReference type="AlphaFoldDB" id="A0ABD5NKV3"/>
<keyword evidence="1" id="KW-0812">Transmembrane</keyword>
<evidence type="ECO:0000256" key="1">
    <source>
        <dbReference type="SAM" id="Phobius"/>
    </source>
</evidence>
<comment type="caution">
    <text evidence="3">The sequence shown here is derived from an EMBL/GenBank/DDBJ whole genome shotgun (WGS) entry which is preliminary data.</text>
</comment>
<dbReference type="Pfam" id="PF12158">
    <property type="entry name" value="DUF3592"/>
    <property type="match status" value="1"/>
</dbReference>
<dbReference type="EMBL" id="JBHSAQ010000001">
    <property type="protein sequence ID" value="MFC3957308.1"/>
    <property type="molecule type" value="Genomic_DNA"/>
</dbReference>
<accession>A0ABD5NKV3</accession>
<dbReference type="RefSeq" id="WP_256531767.1">
    <property type="nucleotide sequence ID" value="NZ_CP101824.1"/>
</dbReference>
<dbReference type="Proteomes" id="UP001595846">
    <property type="component" value="Unassembled WGS sequence"/>
</dbReference>
<sequence length="159" mass="16816">MSDTLDTLVPVVFGILLIVAGAALFVSDQQATWGAESVEATVLTSEVYDAEPGDAPNDRTDDEYRPRVEYEYSYGGQVYTSDTLCPGAGSGCVPEGNTPEPATHFLENYAEGETVTAYVQPDDPSTAYLVEDGAPLQYLGLSAVGLVVTILAGRSLVVE</sequence>
<proteinExistence type="predicted"/>
<organism evidence="3 4">
    <name type="scientific">Halovivax cerinus</name>
    <dbReference type="NCBI Taxonomy" id="1487865"/>
    <lineage>
        <taxon>Archaea</taxon>
        <taxon>Methanobacteriati</taxon>
        <taxon>Methanobacteriota</taxon>
        <taxon>Stenosarchaea group</taxon>
        <taxon>Halobacteria</taxon>
        <taxon>Halobacteriales</taxon>
        <taxon>Natrialbaceae</taxon>
        <taxon>Halovivax</taxon>
    </lineage>
</organism>
<protein>
    <submittedName>
        <fullName evidence="3">DUF3592 domain-containing protein</fullName>
    </submittedName>
</protein>
<feature type="domain" description="DUF3592" evidence="2">
    <location>
        <begin position="38"/>
        <end position="132"/>
    </location>
</feature>
<evidence type="ECO:0000259" key="2">
    <source>
        <dbReference type="Pfam" id="PF12158"/>
    </source>
</evidence>
<name>A0ABD5NKV3_9EURY</name>
<reference evidence="3 4" key="1">
    <citation type="journal article" date="2019" name="Int. J. Syst. Evol. Microbiol.">
        <title>The Global Catalogue of Microorganisms (GCM) 10K type strain sequencing project: providing services to taxonomists for standard genome sequencing and annotation.</title>
        <authorList>
            <consortium name="The Broad Institute Genomics Platform"/>
            <consortium name="The Broad Institute Genome Sequencing Center for Infectious Disease"/>
            <person name="Wu L."/>
            <person name="Ma J."/>
        </authorList>
    </citation>
    <scope>NUCLEOTIDE SEQUENCE [LARGE SCALE GENOMIC DNA]</scope>
    <source>
        <strain evidence="3 4">IBRC-M 10256</strain>
    </source>
</reference>
<gene>
    <name evidence="3" type="ORF">ACFOUR_02830</name>
</gene>
<feature type="transmembrane region" description="Helical" evidence="1">
    <location>
        <begin position="7"/>
        <end position="26"/>
    </location>
</feature>
<dbReference type="GeneID" id="73904523"/>
<dbReference type="InterPro" id="IPR021994">
    <property type="entry name" value="DUF3592"/>
</dbReference>